<proteinExistence type="predicted"/>
<evidence type="ECO:0000313" key="1">
    <source>
        <dbReference type="EMBL" id="MBX40408.1"/>
    </source>
</evidence>
<protein>
    <submittedName>
        <fullName evidence="1">Uncharacterized protein</fullName>
    </submittedName>
</protein>
<sequence>MRMRLPQQEVILRGFGVFLLVRPKQFLRMMVYLNN</sequence>
<reference evidence="1" key="1">
    <citation type="submission" date="2018-02" db="EMBL/GenBank/DDBJ databases">
        <title>Rhizophora mucronata_Transcriptome.</title>
        <authorList>
            <person name="Meera S.P."/>
            <person name="Sreeshan A."/>
            <person name="Augustine A."/>
        </authorList>
    </citation>
    <scope>NUCLEOTIDE SEQUENCE</scope>
    <source>
        <tissue evidence="1">Leaf</tissue>
    </source>
</reference>
<organism evidence="1">
    <name type="scientific">Rhizophora mucronata</name>
    <name type="common">Asiatic mangrove</name>
    <dbReference type="NCBI Taxonomy" id="61149"/>
    <lineage>
        <taxon>Eukaryota</taxon>
        <taxon>Viridiplantae</taxon>
        <taxon>Streptophyta</taxon>
        <taxon>Embryophyta</taxon>
        <taxon>Tracheophyta</taxon>
        <taxon>Spermatophyta</taxon>
        <taxon>Magnoliopsida</taxon>
        <taxon>eudicotyledons</taxon>
        <taxon>Gunneridae</taxon>
        <taxon>Pentapetalae</taxon>
        <taxon>rosids</taxon>
        <taxon>fabids</taxon>
        <taxon>Malpighiales</taxon>
        <taxon>Rhizophoraceae</taxon>
        <taxon>Rhizophora</taxon>
    </lineage>
</organism>
<dbReference type="EMBL" id="GGEC01059924">
    <property type="protein sequence ID" value="MBX40408.1"/>
    <property type="molecule type" value="Transcribed_RNA"/>
</dbReference>
<accession>A0A2P2ND62</accession>
<dbReference type="AlphaFoldDB" id="A0A2P2ND62"/>
<name>A0A2P2ND62_RHIMU</name>